<feature type="domain" description="Glycosyl transferase family 1" evidence="4">
    <location>
        <begin position="346"/>
        <end position="445"/>
    </location>
</feature>
<feature type="domain" description="Glycosyltransferase subfamily 4-like N-terminal" evidence="5">
    <location>
        <begin position="41"/>
        <end position="208"/>
    </location>
</feature>
<protein>
    <submittedName>
        <fullName evidence="6">Glycosyl transferase</fullName>
    </submittedName>
</protein>
<keyword evidence="2 6" id="KW-0808">Transferase</keyword>
<keyword evidence="1" id="KW-0328">Glycosyltransferase</keyword>
<dbReference type="STRING" id="326424.FRAAL1870"/>
<feature type="region of interest" description="Disordered" evidence="3">
    <location>
        <begin position="213"/>
        <end position="251"/>
    </location>
</feature>
<organism evidence="6 7">
    <name type="scientific">Frankia alni (strain DSM 45986 / CECT 9034 / ACN14a)</name>
    <dbReference type="NCBI Taxonomy" id="326424"/>
    <lineage>
        <taxon>Bacteria</taxon>
        <taxon>Bacillati</taxon>
        <taxon>Actinomycetota</taxon>
        <taxon>Actinomycetes</taxon>
        <taxon>Frankiales</taxon>
        <taxon>Frankiaceae</taxon>
        <taxon>Frankia</taxon>
    </lineage>
</organism>
<dbReference type="InterPro" id="IPR028098">
    <property type="entry name" value="Glyco_trans_4-like_N"/>
</dbReference>
<dbReference type="RefSeq" id="WP_011603047.1">
    <property type="nucleotide sequence ID" value="NC_008278.1"/>
</dbReference>
<evidence type="ECO:0000313" key="7">
    <source>
        <dbReference type="Proteomes" id="UP000000657"/>
    </source>
</evidence>
<dbReference type="SUPFAM" id="SSF53756">
    <property type="entry name" value="UDP-Glycosyltransferase/glycogen phosphorylase"/>
    <property type="match status" value="1"/>
</dbReference>
<feature type="compositionally biased region" description="Low complexity" evidence="3">
    <location>
        <begin position="213"/>
        <end position="233"/>
    </location>
</feature>
<dbReference type="PANTHER" id="PTHR45947">
    <property type="entry name" value="SULFOQUINOVOSYL TRANSFERASE SQD2"/>
    <property type="match status" value="1"/>
</dbReference>
<dbReference type="GO" id="GO:0016758">
    <property type="term" value="F:hexosyltransferase activity"/>
    <property type="evidence" value="ECO:0007669"/>
    <property type="project" value="TreeGrafter"/>
</dbReference>
<evidence type="ECO:0000259" key="5">
    <source>
        <dbReference type="Pfam" id="PF13439"/>
    </source>
</evidence>
<dbReference type="CDD" id="cd03801">
    <property type="entry name" value="GT4_PimA-like"/>
    <property type="match status" value="1"/>
</dbReference>
<proteinExistence type="predicted"/>
<dbReference type="Pfam" id="PF13439">
    <property type="entry name" value="Glyco_transf_4"/>
    <property type="match status" value="1"/>
</dbReference>
<dbReference type="Pfam" id="PF00534">
    <property type="entry name" value="Glycos_transf_1"/>
    <property type="match status" value="2"/>
</dbReference>
<feature type="compositionally biased region" description="Gly residues" evidence="3">
    <location>
        <begin position="326"/>
        <end position="343"/>
    </location>
</feature>
<dbReference type="eggNOG" id="COG0438">
    <property type="taxonomic scope" value="Bacteria"/>
</dbReference>
<dbReference type="InterPro" id="IPR050194">
    <property type="entry name" value="Glycosyltransferase_grp1"/>
</dbReference>
<dbReference type="Proteomes" id="UP000000657">
    <property type="component" value="Chromosome"/>
</dbReference>
<dbReference type="CAZy" id="GT4">
    <property type="family name" value="Glycosyltransferase Family 4"/>
</dbReference>
<dbReference type="KEGG" id="fal:FRAAL1870"/>
<evidence type="ECO:0000313" key="6">
    <source>
        <dbReference type="EMBL" id="CAJ60520.1"/>
    </source>
</evidence>
<keyword evidence="7" id="KW-1185">Reference proteome</keyword>
<feature type="domain" description="Glycosyl transferase family 1" evidence="4">
    <location>
        <begin position="248"/>
        <end position="309"/>
    </location>
</feature>
<dbReference type="GO" id="GO:1901137">
    <property type="term" value="P:carbohydrate derivative biosynthetic process"/>
    <property type="evidence" value="ECO:0007669"/>
    <property type="project" value="UniProtKB-ARBA"/>
</dbReference>
<evidence type="ECO:0000256" key="1">
    <source>
        <dbReference type="ARBA" id="ARBA00022676"/>
    </source>
</evidence>
<name>Q0RPL1_FRAAA</name>
<accession>Q0RPL1</accession>
<evidence type="ECO:0000256" key="3">
    <source>
        <dbReference type="SAM" id="MobiDB-lite"/>
    </source>
</evidence>
<reference evidence="6 7" key="1">
    <citation type="journal article" date="2007" name="Genome Res.">
        <title>Genome characteristics of facultatively symbiotic Frankia sp. strains reflect host range and host plant biogeography.</title>
        <authorList>
            <person name="Normand P."/>
            <person name="Lapierre P."/>
            <person name="Tisa L.S."/>
            <person name="Gogarten J.P."/>
            <person name="Alloisio N."/>
            <person name="Bagnarol E."/>
            <person name="Bassi C.A."/>
            <person name="Berry A.M."/>
            <person name="Bickhart D.M."/>
            <person name="Choisne N."/>
            <person name="Couloux A."/>
            <person name="Cournoyer B."/>
            <person name="Cruveiller S."/>
            <person name="Daubin V."/>
            <person name="Demange N."/>
            <person name="Francino M.P."/>
            <person name="Goltsman E."/>
            <person name="Huang Y."/>
            <person name="Kopp O.R."/>
            <person name="Labarre L."/>
            <person name="Lapidus A."/>
            <person name="Lavire C."/>
            <person name="Marechal J."/>
            <person name="Martinez M."/>
            <person name="Mastronunzio J.E."/>
            <person name="Mullin B.C."/>
            <person name="Niemann J."/>
            <person name="Pujic P."/>
            <person name="Rawnsley T."/>
            <person name="Rouy Z."/>
            <person name="Schenowitz C."/>
            <person name="Sellstedt A."/>
            <person name="Tavares F."/>
            <person name="Tomkins J.P."/>
            <person name="Vallenet D."/>
            <person name="Valverde C."/>
            <person name="Wall L.G."/>
            <person name="Wang Y."/>
            <person name="Medigue C."/>
            <person name="Benson D.R."/>
        </authorList>
    </citation>
    <scope>NUCLEOTIDE SEQUENCE [LARGE SCALE GENOMIC DNA]</scope>
    <source>
        <strain evidence="7">DSM 45986 / CECT 9034 / ACN14a</strain>
    </source>
</reference>
<dbReference type="PANTHER" id="PTHR45947:SF3">
    <property type="entry name" value="SULFOQUINOVOSYL TRANSFERASE SQD2"/>
    <property type="match status" value="1"/>
</dbReference>
<evidence type="ECO:0000259" key="4">
    <source>
        <dbReference type="Pfam" id="PF00534"/>
    </source>
</evidence>
<dbReference type="InterPro" id="IPR001296">
    <property type="entry name" value="Glyco_trans_1"/>
</dbReference>
<sequence>MIGSPSTPHPARLGEHRYLPTLAGRHVVFLNWRDQDHPQAGGAELFCQSIAERFAAAGARVTLLTSRPAGGEGQSLPVAEHVAGVDVRRGGGTFGVYPSVLGRLAGLGRGGHRVDAVVDCQNGIPFFSPLVLPASTPIVQVLHHVHQKQFPLYFPGPVARVGQVLEAPGSRLVYRRRPVVVVSPSTRMEAREVLGLPGPRFLVPNGVTASVPSPMTTSVPSPMTASVPSPMTTGGLASSADGADRGTGRPAAEPTIVCVGRLVPHKRLHLLLDALPALVAAHPGLTVHVVGDGPDRQRLVARAVALGLTTASAGGALGEGHARGGDSPGGDSPGGDSPGGDSPGGDVVRWHGYTDAATRDRLLASAWLTVNPSHGEGWGLSVLEAAALGVPAVAFRVPGLRDAVRDGTTGWLVDEGVPLAGTIGTALRTLADPPAAARLRAAARAWAAGFTWDAGAELLARVVTAEIDRQARPSSAGRGRRVARDRRRVDDELTHATFTLPAGAPRPALRRTDLVYRPDPDGAEAVAVLYGAGEAAARAALARAGVSAEPRLRPGTGEDLLLAASRELASGADAPPASGFPPAARVPTSRRVSAGGGVSDGRGASAGRG</sequence>
<feature type="region of interest" description="Disordered" evidence="3">
    <location>
        <begin position="570"/>
        <end position="609"/>
    </location>
</feature>
<dbReference type="OrthoDB" id="9790710at2"/>
<dbReference type="Gene3D" id="3.40.50.2000">
    <property type="entry name" value="Glycogen Phosphorylase B"/>
    <property type="match status" value="2"/>
</dbReference>
<dbReference type="EMBL" id="CT573213">
    <property type="protein sequence ID" value="CAJ60520.1"/>
    <property type="molecule type" value="Genomic_DNA"/>
</dbReference>
<feature type="region of interest" description="Disordered" evidence="3">
    <location>
        <begin position="315"/>
        <end position="350"/>
    </location>
</feature>
<evidence type="ECO:0000256" key="2">
    <source>
        <dbReference type="ARBA" id="ARBA00022679"/>
    </source>
</evidence>
<feature type="compositionally biased region" description="Gly residues" evidence="3">
    <location>
        <begin position="594"/>
        <end position="609"/>
    </location>
</feature>
<dbReference type="HOGENOM" id="CLU_009583_29_1_11"/>
<dbReference type="AlphaFoldDB" id="Q0RPL1"/>
<gene>
    <name evidence="6" type="ordered locus">FRAAL1870</name>
</gene>